<proteinExistence type="predicted"/>
<reference evidence="4" key="1">
    <citation type="journal article" date="2011" name="Nat. Commun.">
        <title>Effector diversification within compartments of the Leptosphaeria maculans genome affected by Repeat-Induced Point mutations.</title>
        <authorList>
            <person name="Rouxel T."/>
            <person name="Grandaubert J."/>
            <person name="Hane J.K."/>
            <person name="Hoede C."/>
            <person name="van de Wouw A.P."/>
            <person name="Couloux A."/>
            <person name="Dominguez V."/>
            <person name="Anthouard V."/>
            <person name="Bally P."/>
            <person name="Bourras S."/>
            <person name="Cozijnsen A.J."/>
            <person name="Ciuffetti L.M."/>
            <person name="Degrave A."/>
            <person name="Dilmaghani A."/>
            <person name="Duret L."/>
            <person name="Fudal I."/>
            <person name="Goodwin S.B."/>
            <person name="Gout L."/>
            <person name="Glaser N."/>
            <person name="Linglin J."/>
            <person name="Kema G.H.J."/>
            <person name="Lapalu N."/>
            <person name="Lawrence C.B."/>
            <person name="May K."/>
            <person name="Meyer M."/>
            <person name="Ollivier B."/>
            <person name="Poulain J."/>
            <person name="Schoch C.L."/>
            <person name="Simon A."/>
            <person name="Spatafora J.W."/>
            <person name="Stachowiak A."/>
            <person name="Turgeon B.G."/>
            <person name="Tyler B.M."/>
            <person name="Vincent D."/>
            <person name="Weissenbach J."/>
            <person name="Amselem J."/>
            <person name="Quesneville H."/>
            <person name="Oliver R.P."/>
            <person name="Wincker P."/>
            <person name="Balesdent M.-H."/>
            <person name="Howlett B.J."/>
        </authorList>
    </citation>
    <scope>NUCLEOTIDE SEQUENCE [LARGE SCALE GENOMIC DNA]</scope>
    <source>
        <strain evidence="4">JN3 / isolate v23.1.3 / race Av1-4-5-6-7-8</strain>
    </source>
</reference>
<dbReference type="STRING" id="985895.E4ZQC7"/>
<sequence length="292" mass="30968">MSTSNNPLDSTIAFPLWDNEPIDGAFTLTTPNGLDTAVVSSVSRPWLFGYEPTLPSAHRRAILITGGGGYVELMVGREGIKVAKWLTSLGFYAFVLVHRFPHAQTGAQAPVDDARRALQILRERGFAEQGVALCGLSSGGHLAASLLAGYPASWTPPRTVSTAADSTVMVHIPFAIIGYAPISTNAVGRQIIPNKPPLPPAEKQALYDAVQPDVQLLVPAPPTFIVYAGNDPVVPVVNAYRLAEGVGKAGGLVELHVFGDAPHGFGVDTVGQPVERWTDLAEAWMRQGGFLG</sequence>
<dbReference type="Gene3D" id="3.40.50.1820">
    <property type="entry name" value="alpha/beta hydrolase"/>
    <property type="match status" value="1"/>
</dbReference>
<dbReference type="SUPFAM" id="SSF53474">
    <property type="entry name" value="alpha/beta-Hydrolases"/>
    <property type="match status" value="1"/>
</dbReference>
<dbReference type="InterPro" id="IPR013094">
    <property type="entry name" value="AB_hydrolase_3"/>
</dbReference>
<dbReference type="VEuPathDB" id="FungiDB:LEMA_P032760.1"/>
<dbReference type="GO" id="GO:0016787">
    <property type="term" value="F:hydrolase activity"/>
    <property type="evidence" value="ECO:0007669"/>
    <property type="project" value="UniProtKB-KW"/>
</dbReference>
<accession>E4ZQC7</accession>
<dbReference type="InParanoid" id="E4ZQC7"/>
<keyword evidence="4" id="KW-1185">Reference proteome</keyword>
<dbReference type="HOGENOM" id="CLU_012494_5_0_1"/>
<dbReference type="OrthoDB" id="3669279at2759"/>
<dbReference type="OMA" id="FVMTYRM"/>
<name>E4ZQC7_LEPMJ</name>
<gene>
    <name evidence="3" type="ORF">LEMA_P032760.1</name>
</gene>
<dbReference type="EMBL" id="FP929116">
    <property type="protein sequence ID" value="CBX93602.1"/>
    <property type="molecule type" value="Genomic_DNA"/>
</dbReference>
<dbReference type="InterPro" id="IPR050300">
    <property type="entry name" value="GDXG_lipolytic_enzyme"/>
</dbReference>
<evidence type="ECO:0000259" key="2">
    <source>
        <dbReference type="Pfam" id="PF07859"/>
    </source>
</evidence>
<keyword evidence="1" id="KW-0378">Hydrolase</keyword>
<dbReference type="GeneID" id="13284855"/>
<dbReference type="PANTHER" id="PTHR48081">
    <property type="entry name" value="AB HYDROLASE SUPERFAMILY PROTEIN C4A8.06C"/>
    <property type="match status" value="1"/>
</dbReference>
<dbReference type="InterPro" id="IPR029058">
    <property type="entry name" value="AB_hydrolase_fold"/>
</dbReference>
<protein>
    <submittedName>
        <fullName evidence="3">Similar to twin-arginine translocation pathway signal sequence domain protein</fullName>
    </submittedName>
</protein>
<feature type="domain" description="Alpha/beta hydrolase fold-3" evidence="2">
    <location>
        <begin position="108"/>
        <end position="265"/>
    </location>
</feature>
<dbReference type="Pfam" id="PF07859">
    <property type="entry name" value="Abhydrolase_3"/>
    <property type="match status" value="1"/>
</dbReference>
<dbReference type="eggNOG" id="ENOG502RD71">
    <property type="taxonomic scope" value="Eukaryota"/>
</dbReference>
<dbReference type="PANTHER" id="PTHR48081:SF6">
    <property type="entry name" value="PEPTIDASE S9 PROLYL OLIGOPEPTIDASE CATALYTIC DOMAIN-CONTAINING PROTEIN"/>
    <property type="match status" value="1"/>
</dbReference>
<dbReference type="AlphaFoldDB" id="E4ZQC7"/>
<evidence type="ECO:0000256" key="1">
    <source>
        <dbReference type="ARBA" id="ARBA00022801"/>
    </source>
</evidence>
<evidence type="ECO:0000313" key="4">
    <source>
        <dbReference type="Proteomes" id="UP000002668"/>
    </source>
</evidence>
<organism evidence="4">
    <name type="scientific">Leptosphaeria maculans (strain JN3 / isolate v23.1.3 / race Av1-4-5-6-7-8)</name>
    <name type="common">Blackleg fungus</name>
    <name type="synonym">Phoma lingam</name>
    <dbReference type="NCBI Taxonomy" id="985895"/>
    <lineage>
        <taxon>Eukaryota</taxon>
        <taxon>Fungi</taxon>
        <taxon>Dikarya</taxon>
        <taxon>Ascomycota</taxon>
        <taxon>Pezizomycotina</taxon>
        <taxon>Dothideomycetes</taxon>
        <taxon>Pleosporomycetidae</taxon>
        <taxon>Pleosporales</taxon>
        <taxon>Pleosporineae</taxon>
        <taxon>Leptosphaeriaceae</taxon>
        <taxon>Plenodomus</taxon>
        <taxon>Plenodomus lingam/Leptosphaeria maculans species complex</taxon>
    </lineage>
</organism>
<evidence type="ECO:0000313" key="3">
    <source>
        <dbReference type="EMBL" id="CBX93602.1"/>
    </source>
</evidence>
<dbReference type="Proteomes" id="UP000002668">
    <property type="component" value="Genome"/>
</dbReference>
<dbReference type="RefSeq" id="XP_003837042.1">
    <property type="nucleotide sequence ID" value="XM_003836994.1"/>
</dbReference>